<evidence type="ECO:0000313" key="1">
    <source>
        <dbReference type="EMBL" id="RDX51732.1"/>
    </source>
</evidence>
<dbReference type="EMBL" id="KZ857393">
    <property type="protein sequence ID" value="RDX51732.1"/>
    <property type="molecule type" value="Genomic_DNA"/>
</dbReference>
<sequence>MTSWFRCPKFHIPKSSHLSTPWQRTPRCLIREPSKRARFERSLQIRRDNWHSNDDIACAESQSVAIGRAEKEWERVEKTEARQVDAE</sequence>
<reference evidence="1 2" key="1">
    <citation type="journal article" date="2018" name="Biotechnol. Biofuels">
        <title>Integrative visual omics of the white-rot fungus Polyporus brumalis exposes the biotechnological potential of its oxidative enzymes for delignifying raw plant biomass.</title>
        <authorList>
            <person name="Miyauchi S."/>
            <person name="Rancon A."/>
            <person name="Drula E."/>
            <person name="Hage H."/>
            <person name="Chaduli D."/>
            <person name="Favel A."/>
            <person name="Grisel S."/>
            <person name="Henrissat B."/>
            <person name="Herpoel-Gimbert I."/>
            <person name="Ruiz-Duenas F.J."/>
            <person name="Chevret D."/>
            <person name="Hainaut M."/>
            <person name="Lin J."/>
            <person name="Wang M."/>
            <person name="Pangilinan J."/>
            <person name="Lipzen A."/>
            <person name="Lesage-Meessen L."/>
            <person name="Navarro D."/>
            <person name="Riley R."/>
            <person name="Grigoriev I.V."/>
            <person name="Zhou S."/>
            <person name="Raouche S."/>
            <person name="Rosso M.N."/>
        </authorList>
    </citation>
    <scope>NUCLEOTIDE SEQUENCE [LARGE SCALE GENOMIC DNA]</scope>
    <source>
        <strain evidence="1 2">BRFM 1820</strain>
    </source>
</reference>
<dbReference type="Proteomes" id="UP000256964">
    <property type="component" value="Unassembled WGS sequence"/>
</dbReference>
<dbReference type="AlphaFoldDB" id="A0A371DGS9"/>
<proteinExistence type="predicted"/>
<gene>
    <name evidence="1" type="ORF">OH76DRAFT_1401151</name>
</gene>
<protein>
    <submittedName>
        <fullName evidence="1">Uncharacterized protein</fullName>
    </submittedName>
</protein>
<name>A0A371DGS9_9APHY</name>
<organism evidence="1 2">
    <name type="scientific">Lentinus brumalis</name>
    <dbReference type="NCBI Taxonomy" id="2498619"/>
    <lineage>
        <taxon>Eukaryota</taxon>
        <taxon>Fungi</taxon>
        <taxon>Dikarya</taxon>
        <taxon>Basidiomycota</taxon>
        <taxon>Agaricomycotina</taxon>
        <taxon>Agaricomycetes</taxon>
        <taxon>Polyporales</taxon>
        <taxon>Polyporaceae</taxon>
        <taxon>Lentinus</taxon>
    </lineage>
</organism>
<accession>A0A371DGS9</accession>
<evidence type="ECO:0000313" key="2">
    <source>
        <dbReference type="Proteomes" id="UP000256964"/>
    </source>
</evidence>
<keyword evidence="2" id="KW-1185">Reference proteome</keyword>